<evidence type="ECO:0000313" key="3">
    <source>
        <dbReference type="EMBL" id="KIN05314.1"/>
    </source>
</evidence>
<dbReference type="InterPro" id="IPR036249">
    <property type="entry name" value="Thioredoxin-like_sf"/>
</dbReference>
<dbReference type="Gene3D" id="3.40.30.10">
    <property type="entry name" value="Glutaredoxin"/>
    <property type="match status" value="1"/>
</dbReference>
<dbReference type="Pfam" id="PF13409">
    <property type="entry name" value="GST_N_2"/>
    <property type="match status" value="1"/>
</dbReference>
<gene>
    <name evidence="3" type="ORF">OIDMADRAFT_51124</name>
</gene>
<dbReference type="Proteomes" id="UP000054321">
    <property type="component" value="Unassembled WGS sequence"/>
</dbReference>
<protein>
    <recommendedName>
        <fullName evidence="2">GST N-terminal domain-containing protein</fullName>
    </recommendedName>
</protein>
<dbReference type="InterPro" id="IPR004045">
    <property type="entry name" value="Glutathione_S-Trfase_N"/>
</dbReference>
<evidence type="ECO:0000256" key="1">
    <source>
        <dbReference type="ARBA" id="ARBA00007409"/>
    </source>
</evidence>
<dbReference type="SUPFAM" id="SSF52833">
    <property type="entry name" value="Thioredoxin-like"/>
    <property type="match status" value="1"/>
</dbReference>
<accession>A0A0C3D237</accession>
<dbReference type="PROSITE" id="PS50404">
    <property type="entry name" value="GST_NTER"/>
    <property type="match status" value="1"/>
</dbReference>
<keyword evidence="4" id="KW-1185">Reference proteome</keyword>
<evidence type="ECO:0000313" key="4">
    <source>
        <dbReference type="Proteomes" id="UP000054321"/>
    </source>
</evidence>
<dbReference type="EMBL" id="KN832872">
    <property type="protein sequence ID" value="KIN05314.1"/>
    <property type="molecule type" value="Genomic_DNA"/>
</dbReference>
<organism evidence="3 4">
    <name type="scientific">Oidiodendron maius (strain Zn)</name>
    <dbReference type="NCBI Taxonomy" id="913774"/>
    <lineage>
        <taxon>Eukaryota</taxon>
        <taxon>Fungi</taxon>
        <taxon>Dikarya</taxon>
        <taxon>Ascomycota</taxon>
        <taxon>Pezizomycotina</taxon>
        <taxon>Leotiomycetes</taxon>
        <taxon>Leotiomycetes incertae sedis</taxon>
        <taxon>Myxotrichaceae</taxon>
        <taxon>Oidiodendron</taxon>
    </lineage>
</organism>
<feature type="domain" description="GST N-terminal" evidence="2">
    <location>
        <begin position="9"/>
        <end position="73"/>
    </location>
</feature>
<evidence type="ECO:0000259" key="2">
    <source>
        <dbReference type="PROSITE" id="PS50404"/>
    </source>
</evidence>
<dbReference type="HOGENOM" id="CLU_011226_22_1_1"/>
<dbReference type="AlphaFoldDB" id="A0A0C3D237"/>
<comment type="similarity">
    <text evidence="1">Belongs to the GST superfamily.</text>
</comment>
<reference evidence="4" key="2">
    <citation type="submission" date="2015-01" db="EMBL/GenBank/DDBJ databases">
        <title>Evolutionary Origins and Diversification of the Mycorrhizal Mutualists.</title>
        <authorList>
            <consortium name="DOE Joint Genome Institute"/>
            <consortium name="Mycorrhizal Genomics Consortium"/>
            <person name="Kohler A."/>
            <person name="Kuo A."/>
            <person name="Nagy L.G."/>
            <person name="Floudas D."/>
            <person name="Copeland A."/>
            <person name="Barry K.W."/>
            <person name="Cichocki N."/>
            <person name="Veneault-Fourrey C."/>
            <person name="LaButti K."/>
            <person name="Lindquist E.A."/>
            <person name="Lipzen A."/>
            <person name="Lundell T."/>
            <person name="Morin E."/>
            <person name="Murat C."/>
            <person name="Riley R."/>
            <person name="Ohm R."/>
            <person name="Sun H."/>
            <person name="Tunlid A."/>
            <person name="Henrissat B."/>
            <person name="Grigoriev I.V."/>
            <person name="Hibbett D.S."/>
            <person name="Martin F."/>
        </authorList>
    </citation>
    <scope>NUCLEOTIDE SEQUENCE [LARGE SCALE GENOMIC DNA]</scope>
    <source>
        <strain evidence="4">Zn</strain>
    </source>
</reference>
<proteinExistence type="inferred from homology"/>
<dbReference type="PANTHER" id="PTHR44051:SF8">
    <property type="entry name" value="GLUTATHIONE S-TRANSFERASE GSTA"/>
    <property type="match status" value="1"/>
</dbReference>
<sequence>MAVAGRKPIDLYSIAFLNAPNPSKVAIILEELGLEFNIILLDRSTDKRKPYTNLNPNGRTPAIVDHNHAEFVL</sequence>
<reference evidence="3 4" key="1">
    <citation type="submission" date="2014-04" db="EMBL/GenBank/DDBJ databases">
        <authorList>
            <consortium name="DOE Joint Genome Institute"/>
            <person name="Kuo A."/>
            <person name="Martino E."/>
            <person name="Perotto S."/>
            <person name="Kohler A."/>
            <person name="Nagy L.G."/>
            <person name="Floudas D."/>
            <person name="Copeland A."/>
            <person name="Barry K.W."/>
            <person name="Cichocki N."/>
            <person name="Veneault-Fourrey C."/>
            <person name="LaButti K."/>
            <person name="Lindquist E.A."/>
            <person name="Lipzen A."/>
            <person name="Lundell T."/>
            <person name="Morin E."/>
            <person name="Murat C."/>
            <person name="Sun H."/>
            <person name="Tunlid A."/>
            <person name="Henrissat B."/>
            <person name="Grigoriev I.V."/>
            <person name="Hibbett D.S."/>
            <person name="Martin F."/>
            <person name="Nordberg H.P."/>
            <person name="Cantor M.N."/>
            <person name="Hua S.X."/>
        </authorList>
    </citation>
    <scope>NUCLEOTIDE SEQUENCE [LARGE SCALE GENOMIC DNA]</scope>
    <source>
        <strain evidence="3 4">Zn</strain>
    </source>
</reference>
<name>A0A0C3D237_OIDMZ</name>
<dbReference type="STRING" id="913774.A0A0C3D237"/>
<dbReference type="InParanoid" id="A0A0C3D237"/>
<dbReference type="OrthoDB" id="422574at2759"/>
<dbReference type="PANTHER" id="PTHR44051">
    <property type="entry name" value="GLUTATHIONE S-TRANSFERASE-RELATED"/>
    <property type="match status" value="1"/>
</dbReference>